<name>A0A9Q3CKS8_9BASI</name>
<sequence>MMSSVYGRVLPRKRRMLPCQMTQMTWHMMAHLVPGAPAQSDSDGLWMYFPLCSAAKSGLVEICGVADCLAGGSSGAAACRCVPGRSRCRAWRRRLVTSYDLRKTQQRGPGISMRHDRCPSPDSRHQLPGLALQLDVAAGWLAGAFAAKPAEYYGEPCGCGGSTLFGLWSCVPPATMSSSLCSDLPMAHGQCRPPATARRP</sequence>
<organism evidence="1 2">
    <name type="scientific">Austropuccinia psidii MF-1</name>
    <dbReference type="NCBI Taxonomy" id="1389203"/>
    <lineage>
        <taxon>Eukaryota</taxon>
        <taxon>Fungi</taxon>
        <taxon>Dikarya</taxon>
        <taxon>Basidiomycota</taxon>
        <taxon>Pucciniomycotina</taxon>
        <taxon>Pucciniomycetes</taxon>
        <taxon>Pucciniales</taxon>
        <taxon>Sphaerophragmiaceae</taxon>
        <taxon>Austropuccinia</taxon>
    </lineage>
</organism>
<comment type="caution">
    <text evidence="1">The sequence shown here is derived from an EMBL/GenBank/DDBJ whole genome shotgun (WGS) entry which is preliminary data.</text>
</comment>
<reference evidence="1" key="1">
    <citation type="submission" date="2021-03" db="EMBL/GenBank/DDBJ databases">
        <title>Draft genome sequence of rust myrtle Austropuccinia psidii MF-1, a brazilian biotype.</title>
        <authorList>
            <person name="Quecine M.C."/>
            <person name="Pachon D.M.R."/>
            <person name="Bonatelli M.L."/>
            <person name="Correr F.H."/>
            <person name="Franceschini L.M."/>
            <person name="Leite T.F."/>
            <person name="Margarido G.R.A."/>
            <person name="Almeida C.A."/>
            <person name="Ferrarezi J.A."/>
            <person name="Labate C.A."/>
        </authorList>
    </citation>
    <scope>NUCLEOTIDE SEQUENCE</scope>
    <source>
        <strain evidence="1">MF-1</strain>
    </source>
</reference>
<keyword evidence="2" id="KW-1185">Reference proteome</keyword>
<dbReference type="Proteomes" id="UP000765509">
    <property type="component" value="Unassembled WGS sequence"/>
</dbReference>
<dbReference type="AlphaFoldDB" id="A0A9Q3CKS8"/>
<evidence type="ECO:0000313" key="2">
    <source>
        <dbReference type="Proteomes" id="UP000765509"/>
    </source>
</evidence>
<protein>
    <submittedName>
        <fullName evidence="1">Uncharacterized protein</fullName>
    </submittedName>
</protein>
<evidence type="ECO:0000313" key="1">
    <source>
        <dbReference type="EMBL" id="MBW0484723.1"/>
    </source>
</evidence>
<gene>
    <name evidence="1" type="ORF">O181_024438</name>
</gene>
<accession>A0A9Q3CKS8</accession>
<proteinExistence type="predicted"/>
<dbReference type="EMBL" id="AVOT02007829">
    <property type="protein sequence ID" value="MBW0484723.1"/>
    <property type="molecule type" value="Genomic_DNA"/>
</dbReference>